<keyword evidence="7" id="KW-0256">Endoplasmic reticulum</keyword>
<comment type="caution">
    <text evidence="14">The sequence shown here is derived from an EMBL/GenBank/DDBJ whole genome shotgun (WGS) entry which is preliminary data.</text>
</comment>
<evidence type="ECO:0008006" key="16">
    <source>
        <dbReference type="Google" id="ProtNLM"/>
    </source>
</evidence>
<dbReference type="Proteomes" id="UP000708208">
    <property type="component" value="Unassembled WGS sequence"/>
</dbReference>
<dbReference type="InterPro" id="IPR017972">
    <property type="entry name" value="Cyt_P450_CS"/>
</dbReference>
<dbReference type="OrthoDB" id="2789670at2759"/>
<dbReference type="InterPro" id="IPR001128">
    <property type="entry name" value="Cyt_P450"/>
</dbReference>
<dbReference type="AlphaFoldDB" id="A0A8J2JGQ2"/>
<evidence type="ECO:0000256" key="9">
    <source>
        <dbReference type="ARBA" id="ARBA00023002"/>
    </source>
</evidence>
<keyword evidence="8" id="KW-0492">Microsome</keyword>
<evidence type="ECO:0000256" key="2">
    <source>
        <dbReference type="ARBA" id="ARBA00004524"/>
    </source>
</evidence>
<comment type="cofactor">
    <cofactor evidence="1">
        <name>heme</name>
        <dbReference type="ChEBI" id="CHEBI:30413"/>
    </cofactor>
</comment>
<evidence type="ECO:0000313" key="14">
    <source>
        <dbReference type="EMBL" id="CAG7719366.1"/>
    </source>
</evidence>
<gene>
    <name evidence="14" type="ORF">AFUS01_LOCUS8693</name>
</gene>
<evidence type="ECO:0000256" key="6">
    <source>
        <dbReference type="ARBA" id="ARBA00022723"/>
    </source>
</evidence>
<dbReference type="PANTHER" id="PTHR24291:SF189">
    <property type="entry name" value="CYTOCHROME P450 4C3-RELATED"/>
    <property type="match status" value="1"/>
</dbReference>
<evidence type="ECO:0000256" key="10">
    <source>
        <dbReference type="ARBA" id="ARBA00023004"/>
    </source>
</evidence>
<keyword evidence="15" id="KW-1185">Reference proteome</keyword>
<evidence type="ECO:0000256" key="3">
    <source>
        <dbReference type="ARBA" id="ARBA00004586"/>
    </source>
</evidence>
<accession>A0A8J2JGQ2</accession>
<keyword evidence="6 12" id="KW-0479">Metal-binding</keyword>
<keyword evidence="12" id="KW-0503">Monooxygenase</keyword>
<evidence type="ECO:0000256" key="12">
    <source>
        <dbReference type="RuleBase" id="RU000461"/>
    </source>
</evidence>
<evidence type="ECO:0000256" key="5">
    <source>
        <dbReference type="ARBA" id="ARBA00022617"/>
    </source>
</evidence>
<dbReference type="Pfam" id="PF00067">
    <property type="entry name" value="p450"/>
    <property type="match status" value="1"/>
</dbReference>
<reference evidence="14" key="1">
    <citation type="submission" date="2021-06" db="EMBL/GenBank/DDBJ databases">
        <authorList>
            <person name="Hodson N. C."/>
            <person name="Mongue J. A."/>
            <person name="Jaron S. K."/>
        </authorList>
    </citation>
    <scope>NUCLEOTIDE SEQUENCE</scope>
</reference>
<dbReference type="GO" id="GO:0005789">
    <property type="term" value="C:endoplasmic reticulum membrane"/>
    <property type="evidence" value="ECO:0007669"/>
    <property type="project" value="UniProtKB-SubCell"/>
</dbReference>
<dbReference type="GO" id="GO:0005506">
    <property type="term" value="F:iron ion binding"/>
    <property type="evidence" value="ECO:0007669"/>
    <property type="project" value="InterPro"/>
</dbReference>
<keyword evidence="10 12" id="KW-0408">Iron</keyword>
<protein>
    <recommendedName>
        <fullName evidence="16">Cytochrome P450</fullName>
    </recommendedName>
</protein>
<evidence type="ECO:0000256" key="1">
    <source>
        <dbReference type="ARBA" id="ARBA00001971"/>
    </source>
</evidence>
<keyword evidence="11" id="KW-0472">Membrane</keyword>
<feature type="region of interest" description="Disordered" evidence="13">
    <location>
        <begin position="1"/>
        <end position="32"/>
    </location>
</feature>
<sequence length="195" mass="21979">MGPYKQEFSRQASCAGSSGQDDGPGGNPPPGGKEKFYLPRVLLYRDRYCSVCGHTVKEEWKALRLYPIVPLFGRAVLHDFKLDEDSIIPKGAIVAFNTYSANRDPDNFPGPEEYRPERFSLENTLNRHPYAYIPFSAGSRNCIGQKFAMGEMKTILVNIFRNFQVQSLDTPDKVKAVAELILRGKNGIRTKFSPR</sequence>
<evidence type="ECO:0000256" key="8">
    <source>
        <dbReference type="ARBA" id="ARBA00022848"/>
    </source>
</evidence>
<dbReference type="GO" id="GO:0004497">
    <property type="term" value="F:monooxygenase activity"/>
    <property type="evidence" value="ECO:0007669"/>
    <property type="project" value="UniProtKB-KW"/>
</dbReference>
<comment type="subcellular location">
    <subcellularLocation>
        <location evidence="3">Endoplasmic reticulum membrane</location>
    </subcellularLocation>
    <subcellularLocation>
        <location evidence="2">Microsome membrane</location>
    </subcellularLocation>
</comment>
<dbReference type="EMBL" id="CAJVCH010060758">
    <property type="protein sequence ID" value="CAG7719366.1"/>
    <property type="molecule type" value="Genomic_DNA"/>
</dbReference>
<evidence type="ECO:0000256" key="4">
    <source>
        <dbReference type="ARBA" id="ARBA00010617"/>
    </source>
</evidence>
<proteinExistence type="inferred from homology"/>
<keyword evidence="9 12" id="KW-0560">Oxidoreductase</keyword>
<dbReference type="GO" id="GO:0016705">
    <property type="term" value="F:oxidoreductase activity, acting on paired donors, with incorporation or reduction of molecular oxygen"/>
    <property type="evidence" value="ECO:0007669"/>
    <property type="project" value="InterPro"/>
</dbReference>
<dbReference type="PANTHER" id="PTHR24291">
    <property type="entry name" value="CYTOCHROME P450 FAMILY 4"/>
    <property type="match status" value="1"/>
</dbReference>
<evidence type="ECO:0000256" key="7">
    <source>
        <dbReference type="ARBA" id="ARBA00022824"/>
    </source>
</evidence>
<evidence type="ECO:0000256" key="13">
    <source>
        <dbReference type="SAM" id="MobiDB-lite"/>
    </source>
</evidence>
<name>A0A8J2JGQ2_9HEXA</name>
<evidence type="ECO:0000313" key="15">
    <source>
        <dbReference type="Proteomes" id="UP000708208"/>
    </source>
</evidence>
<dbReference type="GO" id="GO:0020037">
    <property type="term" value="F:heme binding"/>
    <property type="evidence" value="ECO:0007669"/>
    <property type="project" value="InterPro"/>
</dbReference>
<organism evidence="14 15">
    <name type="scientific">Allacma fusca</name>
    <dbReference type="NCBI Taxonomy" id="39272"/>
    <lineage>
        <taxon>Eukaryota</taxon>
        <taxon>Metazoa</taxon>
        <taxon>Ecdysozoa</taxon>
        <taxon>Arthropoda</taxon>
        <taxon>Hexapoda</taxon>
        <taxon>Collembola</taxon>
        <taxon>Symphypleona</taxon>
        <taxon>Sminthuridae</taxon>
        <taxon>Allacma</taxon>
    </lineage>
</organism>
<comment type="similarity">
    <text evidence="4 12">Belongs to the cytochrome P450 family.</text>
</comment>
<keyword evidence="5 12" id="KW-0349">Heme</keyword>
<evidence type="ECO:0000256" key="11">
    <source>
        <dbReference type="ARBA" id="ARBA00023136"/>
    </source>
</evidence>
<dbReference type="InterPro" id="IPR050196">
    <property type="entry name" value="Cytochrome_P450_Monoox"/>
</dbReference>
<dbReference type="PROSITE" id="PS00086">
    <property type="entry name" value="CYTOCHROME_P450"/>
    <property type="match status" value="1"/>
</dbReference>